<dbReference type="EnsemblMetazoa" id="PHUM497930-RA">
    <property type="protein sequence ID" value="PHUM497930-PA"/>
    <property type="gene ID" value="PHUM497930"/>
</dbReference>
<evidence type="ECO:0000256" key="2">
    <source>
        <dbReference type="ARBA" id="ARBA00006434"/>
    </source>
</evidence>
<feature type="transmembrane region" description="Helical" evidence="12">
    <location>
        <begin position="271"/>
        <end position="298"/>
    </location>
</feature>
<dbReference type="PANTHER" id="PTHR42985:SF21">
    <property type="entry name" value="SODIUM-DEPENDENT MULTIVITAMIN TRANSPORTER-LIKE PROTEIN"/>
    <property type="match status" value="1"/>
</dbReference>
<dbReference type="NCBIfam" id="TIGR00813">
    <property type="entry name" value="sss"/>
    <property type="match status" value="1"/>
</dbReference>
<dbReference type="PROSITE" id="PS50283">
    <property type="entry name" value="NA_SOLUT_SYMP_3"/>
    <property type="match status" value="1"/>
</dbReference>
<dbReference type="GeneID" id="8236205"/>
<evidence type="ECO:0000313" key="13">
    <source>
        <dbReference type="EMBL" id="EEB18016.1"/>
    </source>
</evidence>
<feature type="transmembrane region" description="Helical" evidence="12">
    <location>
        <begin position="319"/>
        <end position="343"/>
    </location>
</feature>
<keyword evidence="3" id="KW-0813">Transport</keyword>
<reference evidence="14" key="3">
    <citation type="submission" date="2021-02" db="UniProtKB">
        <authorList>
            <consortium name="EnsemblMetazoa"/>
        </authorList>
    </citation>
    <scope>IDENTIFICATION</scope>
    <source>
        <strain evidence="14">USDA</strain>
    </source>
</reference>
<comment type="subcellular location">
    <subcellularLocation>
        <location evidence="1">Cell membrane</location>
        <topology evidence="1">Multi-pass membrane protein</topology>
    </subcellularLocation>
</comment>
<dbReference type="KEGG" id="phu:Phum_PHUM497930"/>
<feature type="transmembrane region" description="Helical" evidence="12">
    <location>
        <begin position="78"/>
        <end position="101"/>
    </location>
</feature>
<dbReference type="HOGENOM" id="CLU_018808_11_1_1"/>
<feature type="transmembrane region" description="Helical" evidence="12">
    <location>
        <begin position="375"/>
        <end position="397"/>
    </location>
</feature>
<evidence type="ECO:0000256" key="1">
    <source>
        <dbReference type="ARBA" id="ARBA00004651"/>
    </source>
</evidence>
<feature type="transmembrane region" description="Helical" evidence="12">
    <location>
        <begin position="122"/>
        <end position="147"/>
    </location>
</feature>
<evidence type="ECO:0000256" key="5">
    <source>
        <dbReference type="ARBA" id="ARBA00022692"/>
    </source>
</evidence>
<evidence type="ECO:0000256" key="6">
    <source>
        <dbReference type="ARBA" id="ARBA00022989"/>
    </source>
</evidence>
<dbReference type="CTD" id="8236205"/>
<keyword evidence="6 12" id="KW-1133">Transmembrane helix</keyword>
<feature type="transmembrane region" description="Helical" evidence="12">
    <location>
        <begin position="153"/>
        <end position="172"/>
    </location>
</feature>
<dbReference type="OMA" id="NVAIMIM"/>
<dbReference type="CDD" id="cd11492">
    <property type="entry name" value="SLC5sbd_NIS-SMVT"/>
    <property type="match status" value="1"/>
</dbReference>
<dbReference type="Pfam" id="PF00474">
    <property type="entry name" value="SSF"/>
    <property type="match status" value="1"/>
</dbReference>
<keyword evidence="5 12" id="KW-0812">Transmembrane</keyword>
<dbReference type="OrthoDB" id="6132759at2759"/>
<dbReference type="AlphaFoldDB" id="E0VXB0"/>
<name>E0VXB0_PEDHC</name>
<keyword evidence="8" id="KW-0406">Ion transport</keyword>
<comment type="similarity">
    <text evidence="2 11">Belongs to the sodium:solute symporter (SSF) (TC 2.A.21) family.</text>
</comment>
<dbReference type="InterPro" id="IPR038377">
    <property type="entry name" value="Na/Glc_symporter_sf"/>
</dbReference>
<reference evidence="13" key="2">
    <citation type="submission" date="2007-04" db="EMBL/GenBank/DDBJ databases">
        <title>The genome of the human body louse.</title>
        <authorList>
            <consortium name="The Human Body Louse Genome Consortium"/>
            <person name="Kirkness E."/>
            <person name="Walenz B."/>
            <person name="Hass B."/>
            <person name="Bruggner R."/>
            <person name="Strausberg R."/>
        </authorList>
    </citation>
    <scope>NUCLEOTIDE SEQUENCE</scope>
    <source>
        <strain evidence="13">USDA</strain>
    </source>
</reference>
<evidence type="ECO:0000313" key="15">
    <source>
        <dbReference type="Proteomes" id="UP000009046"/>
    </source>
</evidence>
<dbReference type="GO" id="GO:0015293">
    <property type="term" value="F:symporter activity"/>
    <property type="evidence" value="ECO:0007669"/>
    <property type="project" value="TreeGrafter"/>
</dbReference>
<feature type="transmembrane region" description="Helical" evidence="12">
    <location>
        <begin position="509"/>
        <end position="530"/>
    </location>
</feature>
<gene>
    <name evidence="14" type="primary">8236205</name>
    <name evidence="13" type="ORF">Phum_PHUM497930</name>
</gene>
<evidence type="ECO:0000256" key="10">
    <source>
        <dbReference type="ARBA" id="ARBA00023201"/>
    </source>
</evidence>
<dbReference type="EMBL" id="AAZO01006036">
    <property type="status" value="NOT_ANNOTATED_CDS"/>
    <property type="molecule type" value="Genomic_DNA"/>
</dbReference>
<dbReference type="InParanoid" id="E0VXB0"/>
<evidence type="ECO:0000313" key="14">
    <source>
        <dbReference type="EnsemblMetazoa" id="PHUM497930-PA"/>
    </source>
</evidence>
<evidence type="ECO:0000256" key="8">
    <source>
        <dbReference type="ARBA" id="ARBA00023065"/>
    </source>
</evidence>
<feature type="transmembrane region" description="Helical" evidence="12">
    <location>
        <begin position="184"/>
        <end position="201"/>
    </location>
</feature>
<proteinExistence type="inferred from homology"/>
<dbReference type="GO" id="GO:0005886">
    <property type="term" value="C:plasma membrane"/>
    <property type="evidence" value="ECO:0007669"/>
    <property type="project" value="UniProtKB-SubCell"/>
</dbReference>
<reference evidence="13" key="1">
    <citation type="submission" date="2007-04" db="EMBL/GenBank/DDBJ databases">
        <title>Annotation of Pediculus humanus corporis strain USDA.</title>
        <authorList>
            <person name="Kirkness E."/>
            <person name="Hannick L."/>
            <person name="Hass B."/>
            <person name="Bruggner R."/>
            <person name="Lawson D."/>
            <person name="Bidwell S."/>
            <person name="Joardar V."/>
            <person name="Caler E."/>
            <person name="Walenz B."/>
            <person name="Inman J."/>
            <person name="Schobel S."/>
            <person name="Galinsky K."/>
            <person name="Amedeo P."/>
            <person name="Strausberg R."/>
        </authorList>
    </citation>
    <scope>NUCLEOTIDE SEQUENCE</scope>
    <source>
        <strain evidence="13">USDA</strain>
    </source>
</reference>
<keyword evidence="7" id="KW-0915">Sodium</keyword>
<protein>
    <submittedName>
        <fullName evidence="13">Sodium-dependent multivitamin transporter, putative</fullName>
    </submittedName>
</protein>
<evidence type="ECO:0000256" key="11">
    <source>
        <dbReference type="RuleBase" id="RU362091"/>
    </source>
</evidence>
<dbReference type="GO" id="GO:0006814">
    <property type="term" value="P:sodium ion transport"/>
    <property type="evidence" value="ECO:0007669"/>
    <property type="project" value="UniProtKB-KW"/>
</dbReference>
<evidence type="ECO:0000256" key="9">
    <source>
        <dbReference type="ARBA" id="ARBA00023136"/>
    </source>
</evidence>
<sequence length="570" mass="63153">MKAHIYFDAVDYSVFGLMLLLSSLIGIYFAFFAKQKQNTTSEYLMGSKKMGVFPISIYISGIALIGMPAEIYTYGTQFWVLIIPELLTSICMMVVYIPVFYSLQIVSSYEYLKIRFNKTVRTLGSALFLIKMMLYIPIVIYVPALAFSQVSGFSLYIIVPIICIVCIFYTTLGGIKAVVWTDTLQMILMIFGVLTVAIMGTREVGGVNNVWKRNEESGRIDFFNMSLDPRIRHTFWNIFIGKFFHHLASCTVNQAMVQRCLAMPTLNRARITIGIFSIGIATLVSLSCYTGMVIFAAFYDCDPVKGKVITKSDQILPYFVMKITSHIPALPGIFVSGVFSAALSTMSTGLNSMTGVILQDFIRPLRKKPISEASAALYMKIIVLIIGVGLLILAFVVDRLGGIIQTSGSLSGITAGTLLGIFTLGMLFPWANSTGALVGGTTSAIFIGWMSVGTQIAVKKKQIRFPEKPISMKGCDNETLYNYQKYLNESIKLNANDPGDPFPLYTVSYIYYAFLGTICAIVVGLIVSFLTGPNDPQSMDPRLFSPVIHKYIKKKKQVEADVKLLDNSKK</sequence>
<dbReference type="PANTHER" id="PTHR42985">
    <property type="entry name" value="SODIUM-COUPLED MONOCARBOXYLATE TRANSPORTER"/>
    <property type="match status" value="1"/>
</dbReference>
<evidence type="ECO:0000256" key="4">
    <source>
        <dbReference type="ARBA" id="ARBA00022475"/>
    </source>
</evidence>
<dbReference type="EMBL" id="DS235830">
    <property type="protein sequence ID" value="EEB18016.1"/>
    <property type="molecule type" value="Genomic_DNA"/>
</dbReference>
<evidence type="ECO:0000256" key="3">
    <source>
        <dbReference type="ARBA" id="ARBA00022448"/>
    </source>
</evidence>
<keyword evidence="10" id="KW-0739">Sodium transport</keyword>
<feature type="transmembrane region" description="Helical" evidence="12">
    <location>
        <begin position="437"/>
        <end position="458"/>
    </location>
</feature>
<keyword evidence="9 12" id="KW-0472">Membrane</keyword>
<dbReference type="InterPro" id="IPR001734">
    <property type="entry name" value="Na/solute_symporter"/>
</dbReference>
<accession>E0VXB0</accession>
<keyword evidence="4" id="KW-1003">Cell membrane</keyword>
<dbReference type="Gene3D" id="1.20.1730.10">
    <property type="entry name" value="Sodium/glucose cotransporter"/>
    <property type="match status" value="1"/>
</dbReference>
<dbReference type="RefSeq" id="XP_002430754.1">
    <property type="nucleotide sequence ID" value="XM_002430709.1"/>
</dbReference>
<dbReference type="eggNOG" id="KOG2349">
    <property type="taxonomic scope" value="Eukaryota"/>
</dbReference>
<evidence type="ECO:0000256" key="7">
    <source>
        <dbReference type="ARBA" id="ARBA00023053"/>
    </source>
</evidence>
<keyword evidence="15" id="KW-1185">Reference proteome</keyword>
<evidence type="ECO:0000256" key="12">
    <source>
        <dbReference type="SAM" id="Phobius"/>
    </source>
</evidence>
<feature type="transmembrane region" description="Helical" evidence="12">
    <location>
        <begin position="409"/>
        <end position="431"/>
    </location>
</feature>
<organism>
    <name type="scientific">Pediculus humanus subsp. corporis</name>
    <name type="common">Body louse</name>
    <dbReference type="NCBI Taxonomy" id="121224"/>
    <lineage>
        <taxon>Eukaryota</taxon>
        <taxon>Metazoa</taxon>
        <taxon>Ecdysozoa</taxon>
        <taxon>Arthropoda</taxon>
        <taxon>Hexapoda</taxon>
        <taxon>Insecta</taxon>
        <taxon>Pterygota</taxon>
        <taxon>Neoptera</taxon>
        <taxon>Paraneoptera</taxon>
        <taxon>Psocodea</taxon>
        <taxon>Troctomorpha</taxon>
        <taxon>Phthiraptera</taxon>
        <taxon>Anoplura</taxon>
        <taxon>Pediculidae</taxon>
        <taxon>Pediculus</taxon>
    </lineage>
</organism>
<feature type="transmembrane region" description="Helical" evidence="12">
    <location>
        <begin position="12"/>
        <end position="31"/>
    </location>
</feature>
<dbReference type="Proteomes" id="UP000009046">
    <property type="component" value="Unassembled WGS sequence"/>
</dbReference>
<dbReference type="InterPro" id="IPR051163">
    <property type="entry name" value="Sodium:Solute_Symporter_SSF"/>
</dbReference>
<dbReference type="VEuPathDB" id="VectorBase:PHUM497930"/>
<feature type="transmembrane region" description="Helical" evidence="12">
    <location>
        <begin position="52"/>
        <end position="72"/>
    </location>
</feature>
<dbReference type="STRING" id="121224.E0VXB0"/>